<dbReference type="PANTHER" id="PTHR43010:SF1">
    <property type="entry name" value="USPA DOMAIN-CONTAINING PROTEIN"/>
    <property type="match status" value="1"/>
</dbReference>
<proteinExistence type="inferred from homology"/>
<feature type="domain" description="UspA" evidence="2">
    <location>
        <begin position="8"/>
        <end position="140"/>
    </location>
</feature>
<evidence type="ECO:0000313" key="4">
    <source>
        <dbReference type="Proteomes" id="UP000569329"/>
    </source>
</evidence>
<comment type="caution">
    <text evidence="3">The sequence shown here is derived from an EMBL/GenBank/DDBJ whole genome shotgun (WGS) entry which is preliminary data.</text>
</comment>
<dbReference type="AlphaFoldDB" id="A0A839DWL6"/>
<dbReference type="InterPro" id="IPR006015">
    <property type="entry name" value="Universal_stress_UspA"/>
</dbReference>
<dbReference type="Pfam" id="PF00582">
    <property type="entry name" value="Usp"/>
    <property type="match status" value="1"/>
</dbReference>
<evidence type="ECO:0000313" key="3">
    <source>
        <dbReference type="EMBL" id="MBA8825904.1"/>
    </source>
</evidence>
<gene>
    <name evidence="3" type="ORF">FHX42_003270</name>
</gene>
<protein>
    <submittedName>
        <fullName evidence="3">Nucleotide-binding universal stress UspA family protein</fullName>
    </submittedName>
</protein>
<dbReference type="InterPro" id="IPR014729">
    <property type="entry name" value="Rossmann-like_a/b/a_fold"/>
</dbReference>
<evidence type="ECO:0000256" key="1">
    <source>
        <dbReference type="ARBA" id="ARBA00008791"/>
    </source>
</evidence>
<dbReference type="PANTHER" id="PTHR43010">
    <property type="entry name" value="UNIVERSAL STRESS PROTEIN SLR1230"/>
    <property type="match status" value="1"/>
</dbReference>
<organism evidence="3 4">
    <name type="scientific">Halosaccharopolyspora lacisalsi</name>
    <dbReference type="NCBI Taxonomy" id="1000566"/>
    <lineage>
        <taxon>Bacteria</taxon>
        <taxon>Bacillati</taxon>
        <taxon>Actinomycetota</taxon>
        <taxon>Actinomycetes</taxon>
        <taxon>Pseudonocardiales</taxon>
        <taxon>Pseudonocardiaceae</taxon>
        <taxon>Halosaccharopolyspora</taxon>
    </lineage>
</organism>
<dbReference type="RefSeq" id="WP_182545148.1">
    <property type="nucleotide sequence ID" value="NZ_JACGWZ010000004.1"/>
</dbReference>
<keyword evidence="4" id="KW-1185">Reference proteome</keyword>
<dbReference type="InterPro" id="IPR006016">
    <property type="entry name" value="UspA"/>
</dbReference>
<sequence length="140" mass="15249">MAQHPPVVIVGVDGSAESSRALRWAADYVTQLGGVVHAITVWHQPVQFGYRLATSDSDLEQRARRSLEDTIAPVRADYPNLDLKSRLLRGHVVDEMVGLSNQADLMVLGNKGHGAFTGMMVGSVALKLVHHSRCPVTVIR</sequence>
<dbReference type="Gene3D" id="3.40.50.620">
    <property type="entry name" value="HUPs"/>
    <property type="match status" value="1"/>
</dbReference>
<dbReference type="SUPFAM" id="SSF52402">
    <property type="entry name" value="Adenine nucleotide alpha hydrolases-like"/>
    <property type="match status" value="1"/>
</dbReference>
<dbReference type="PRINTS" id="PR01438">
    <property type="entry name" value="UNVRSLSTRESS"/>
</dbReference>
<name>A0A839DWL6_9PSEU</name>
<dbReference type="Proteomes" id="UP000569329">
    <property type="component" value="Unassembled WGS sequence"/>
</dbReference>
<dbReference type="InterPro" id="IPR051688">
    <property type="entry name" value="USP_A"/>
</dbReference>
<dbReference type="EMBL" id="JACGWZ010000004">
    <property type="protein sequence ID" value="MBA8825904.1"/>
    <property type="molecule type" value="Genomic_DNA"/>
</dbReference>
<comment type="similarity">
    <text evidence="1">Belongs to the universal stress protein A family.</text>
</comment>
<accession>A0A839DWL6</accession>
<evidence type="ECO:0000259" key="2">
    <source>
        <dbReference type="Pfam" id="PF00582"/>
    </source>
</evidence>
<reference evidence="3 4" key="1">
    <citation type="submission" date="2020-07" db="EMBL/GenBank/DDBJ databases">
        <title>Sequencing the genomes of 1000 actinobacteria strains.</title>
        <authorList>
            <person name="Klenk H.-P."/>
        </authorList>
    </citation>
    <scope>NUCLEOTIDE SEQUENCE [LARGE SCALE GENOMIC DNA]</scope>
    <source>
        <strain evidence="3 4">DSM 45975</strain>
    </source>
</reference>